<evidence type="ECO:0000256" key="11">
    <source>
        <dbReference type="SAM" id="Phobius"/>
    </source>
</evidence>
<feature type="transmembrane region" description="Helical" evidence="11">
    <location>
        <begin position="610"/>
        <end position="627"/>
    </location>
</feature>
<dbReference type="EC" id="2.3.2.27" evidence="4"/>
<dbReference type="Gene3D" id="3.30.40.10">
    <property type="entry name" value="Zinc/RING finger domain, C3HC4 (zinc finger)"/>
    <property type="match status" value="1"/>
</dbReference>
<evidence type="ECO:0000256" key="10">
    <source>
        <dbReference type="SAM" id="MobiDB-lite"/>
    </source>
</evidence>
<evidence type="ECO:0000256" key="2">
    <source>
        <dbReference type="ARBA" id="ARBA00004127"/>
    </source>
</evidence>
<name>A8N990_COPC7</name>
<keyword evidence="7" id="KW-0833">Ubl conjugation pathway</keyword>
<dbReference type="GO" id="GO:0012505">
    <property type="term" value="C:endomembrane system"/>
    <property type="evidence" value="ECO:0007669"/>
    <property type="project" value="UniProtKB-SubCell"/>
</dbReference>
<dbReference type="GeneID" id="6007890"/>
<comment type="caution">
    <text evidence="13">The sequence shown here is derived from an EMBL/GenBank/DDBJ whole genome shotgun (WGS) entry which is preliminary data.</text>
</comment>
<keyword evidence="14" id="KW-1185">Reference proteome</keyword>
<dbReference type="Pfam" id="PF11145">
    <property type="entry name" value="DUF2921"/>
    <property type="match status" value="2"/>
</dbReference>
<evidence type="ECO:0000256" key="4">
    <source>
        <dbReference type="ARBA" id="ARBA00012483"/>
    </source>
</evidence>
<feature type="compositionally biased region" description="Low complexity" evidence="10">
    <location>
        <begin position="502"/>
        <end position="514"/>
    </location>
</feature>
<dbReference type="VEuPathDB" id="FungiDB:CC1G_00965"/>
<dbReference type="HOGENOM" id="CLU_014026_0_0_1"/>
<dbReference type="InterPro" id="IPR013083">
    <property type="entry name" value="Znf_RING/FYVE/PHD"/>
</dbReference>
<evidence type="ECO:0000259" key="12">
    <source>
        <dbReference type="Pfam" id="PF11145"/>
    </source>
</evidence>
<accession>A8N990</accession>
<keyword evidence="6 11" id="KW-0812">Transmembrane</keyword>
<feature type="transmembrane region" description="Helical" evidence="11">
    <location>
        <begin position="546"/>
        <end position="564"/>
    </location>
</feature>
<feature type="compositionally biased region" description="Pro residues" evidence="10">
    <location>
        <begin position="487"/>
        <end position="501"/>
    </location>
</feature>
<dbReference type="OrthoDB" id="9984778at2759"/>
<dbReference type="RefSeq" id="XP_001831418.2">
    <property type="nucleotide sequence ID" value="XM_001831366.2"/>
</dbReference>
<evidence type="ECO:0000313" key="13">
    <source>
        <dbReference type="EMBL" id="EAU90581.2"/>
    </source>
</evidence>
<feature type="region of interest" description="Disordered" evidence="10">
    <location>
        <begin position="683"/>
        <end position="706"/>
    </location>
</feature>
<comment type="pathway">
    <text evidence="3">Protein modification; protein ubiquitination.</text>
</comment>
<evidence type="ECO:0000313" key="14">
    <source>
        <dbReference type="Proteomes" id="UP000001861"/>
    </source>
</evidence>
<proteinExistence type="predicted"/>
<evidence type="ECO:0000256" key="8">
    <source>
        <dbReference type="ARBA" id="ARBA00022989"/>
    </source>
</evidence>
<evidence type="ECO:0000256" key="5">
    <source>
        <dbReference type="ARBA" id="ARBA00022679"/>
    </source>
</evidence>
<keyword evidence="8 11" id="KW-1133">Transmembrane helix</keyword>
<sequence>MKKQAMQDNKPLCRFVRPERDPTLEPLLDSFNVQGEELDPLQSSYFQNITGFIHGKTQFYNLTSPAVTLNDTLPWRAHAENYVAGLNLTEATDKWGEWKWNTSTKAVLSLVEKKPLGMDEKVITQSNLALVHGRIELVDTDSSKDIHFEFEGVHFLSNGSIYGFAEPPGRRIDIRLLPSLVPEDFRNETAAVIAPELNARINKLKNLIDAGVLDQDSNSDDPPKTTCPFSFFAHINPIPVPEFLMEELEEEIQNPTGLTTISPPKLSINGVLVSKECGILYTLHDTDGLRSRTFFRKMTTYAGMSGLCYLALLILFSRQLERSRNPSGISRASRWTFLSQATMDSVSFAGHITFAIIAEGKPSMSLTVPAFLACVLFLQEAQFFALVNQIQGSETSVLTPAATIPTAPPPAAPSPSPQPQQRTPHPPPPPPGRSSRETPGSRETPTSGRFPRGGGRILGTGAPDPTSIGPSPFPNLLQIVPNEGAPPTYPPNRPAPPPTTTPAPATLAATIPTTTPAPTPATPPDPSPAMGFITFFIQHIRRDPQAQLWIGLFVFLAVIVQVILSPMLSMVFVATTYSLVWLPQIVRSARRNRTSGLSREYILGTTACRLFNMLSLSVIFQALLLILQDTIGPSFFLPERFKATQGYNYHPPMPLPDSESPDQSLGDCAICMDAILVDPSLRSRKSESLDSEKKRGASGSGMAGSSTGANSRMGLFGGVVKSSNARKNYSLAPCCHLFHTECLEKWLAIKVSWRRGLAREGKLTCVW</sequence>
<dbReference type="GO" id="GO:0061630">
    <property type="term" value="F:ubiquitin protein ligase activity"/>
    <property type="evidence" value="ECO:0007669"/>
    <property type="project" value="UniProtKB-EC"/>
</dbReference>
<feature type="domain" description="SWEET-like" evidence="12">
    <location>
        <begin position="293"/>
        <end position="378"/>
    </location>
</feature>
<comment type="subcellular location">
    <subcellularLocation>
        <location evidence="2">Endomembrane system</location>
        <topology evidence="2">Multi-pass membrane protein</topology>
    </subcellularLocation>
</comment>
<dbReference type="FunCoup" id="A8N990">
    <property type="interactions" value="35"/>
</dbReference>
<feature type="domain" description="SWEET-like" evidence="12">
    <location>
        <begin position="552"/>
        <end position="612"/>
    </location>
</feature>
<gene>
    <name evidence="13" type="ORF">CC1G_00965</name>
</gene>
<dbReference type="eggNOG" id="KOG0828">
    <property type="taxonomic scope" value="Eukaryota"/>
</dbReference>
<reference evidence="13 14" key="1">
    <citation type="journal article" date="2010" name="Proc. Natl. Acad. Sci. U.S.A.">
        <title>Insights into evolution of multicellular fungi from the assembled chromosomes of the mushroom Coprinopsis cinerea (Coprinus cinereus).</title>
        <authorList>
            <person name="Stajich J.E."/>
            <person name="Wilke S.K."/>
            <person name="Ahren D."/>
            <person name="Au C.H."/>
            <person name="Birren B.W."/>
            <person name="Borodovsky M."/>
            <person name="Burns C."/>
            <person name="Canback B."/>
            <person name="Casselton L.A."/>
            <person name="Cheng C.K."/>
            <person name="Deng J."/>
            <person name="Dietrich F.S."/>
            <person name="Fargo D.C."/>
            <person name="Farman M.L."/>
            <person name="Gathman A.C."/>
            <person name="Goldberg J."/>
            <person name="Guigo R."/>
            <person name="Hoegger P.J."/>
            <person name="Hooker J.B."/>
            <person name="Huggins A."/>
            <person name="James T.Y."/>
            <person name="Kamada T."/>
            <person name="Kilaru S."/>
            <person name="Kodira C."/>
            <person name="Kues U."/>
            <person name="Kupfer D."/>
            <person name="Kwan H.S."/>
            <person name="Lomsadze A."/>
            <person name="Li W."/>
            <person name="Lilly W.W."/>
            <person name="Ma L.J."/>
            <person name="Mackey A.J."/>
            <person name="Manning G."/>
            <person name="Martin F."/>
            <person name="Muraguchi H."/>
            <person name="Natvig D.O."/>
            <person name="Palmerini H."/>
            <person name="Ramesh M.A."/>
            <person name="Rehmeyer C.J."/>
            <person name="Roe B.A."/>
            <person name="Shenoy N."/>
            <person name="Stanke M."/>
            <person name="Ter-Hovhannisyan V."/>
            <person name="Tunlid A."/>
            <person name="Velagapudi R."/>
            <person name="Vision T.J."/>
            <person name="Zeng Q."/>
            <person name="Zolan M.E."/>
            <person name="Pukkila P.J."/>
        </authorList>
    </citation>
    <scope>NUCLEOTIDE SEQUENCE [LARGE SCALE GENOMIC DNA]</scope>
    <source>
        <strain evidence="14">Okayama-7 / 130 / ATCC MYA-4618 / FGSC 9003</strain>
    </source>
</reference>
<keyword evidence="9 11" id="KW-0472">Membrane</keyword>
<feature type="compositionally biased region" description="Pro residues" evidence="10">
    <location>
        <begin position="406"/>
        <end position="432"/>
    </location>
</feature>
<dbReference type="SUPFAM" id="SSF57850">
    <property type="entry name" value="RING/U-box"/>
    <property type="match status" value="1"/>
</dbReference>
<evidence type="ECO:0000256" key="7">
    <source>
        <dbReference type="ARBA" id="ARBA00022786"/>
    </source>
</evidence>
<dbReference type="OMA" id="LEGWMRF"/>
<dbReference type="STRING" id="240176.A8N990"/>
<dbReference type="AlphaFoldDB" id="A8N990"/>
<feature type="compositionally biased region" description="Pro residues" evidence="10">
    <location>
        <begin position="515"/>
        <end position="525"/>
    </location>
</feature>
<dbReference type="Proteomes" id="UP000001861">
    <property type="component" value="Unassembled WGS sequence"/>
</dbReference>
<evidence type="ECO:0000256" key="1">
    <source>
        <dbReference type="ARBA" id="ARBA00000900"/>
    </source>
</evidence>
<evidence type="ECO:0000256" key="3">
    <source>
        <dbReference type="ARBA" id="ARBA00004906"/>
    </source>
</evidence>
<dbReference type="KEGG" id="cci:CC1G_00965"/>
<evidence type="ECO:0000256" key="9">
    <source>
        <dbReference type="ARBA" id="ARBA00023136"/>
    </source>
</evidence>
<dbReference type="InParanoid" id="A8N990"/>
<feature type="transmembrane region" description="Helical" evidence="11">
    <location>
        <begin position="570"/>
        <end position="589"/>
    </location>
</feature>
<dbReference type="EMBL" id="AACS02000007">
    <property type="protein sequence ID" value="EAU90581.2"/>
    <property type="molecule type" value="Genomic_DNA"/>
</dbReference>
<evidence type="ECO:0000256" key="6">
    <source>
        <dbReference type="ARBA" id="ARBA00022692"/>
    </source>
</evidence>
<keyword evidence="5" id="KW-0808">Transferase</keyword>
<dbReference type="InterPro" id="IPR021319">
    <property type="entry name" value="DUF2921"/>
</dbReference>
<feature type="compositionally biased region" description="Basic and acidic residues" evidence="10">
    <location>
        <begin position="684"/>
        <end position="695"/>
    </location>
</feature>
<protein>
    <recommendedName>
        <fullName evidence="4">RING-type E3 ubiquitin transferase</fullName>
        <ecNumber evidence="4">2.3.2.27</ecNumber>
    </recommendedName>
</protein>
<organism evidence="13 14">
    <name type="scientific">Coprinopsis cinerea (strain Okayama-7 / 130 / ATCC MYA-4618 / FGSC 9003)</name>
    <name type="common">Inky cap fungus</name>
    <name type="synonym">Hormographiella aspergillata</name>
    <dbReference type="NCBI Taxonomy" id="240176"/>
    <lineage>
        <taxon>Eukaryota</taxon>
        <taxon>Fungi</taxon>
        <taxon>Dikarya</taxon>
        <taxon>Basidiomycota</taxon>
        <taxon>Agaricomycotina</taxon>
        <taxon>Agaricomycetes</taxon>
        <taxon>Agaricomycetidae</taxon>
        <taxon>Agaricales</taxon>
        <taxon>Agaricineae</taxon>
        <taxon>Psathyrellaceae</taxon>
        <taxon>Coprinopsis</taxon>
    </lineage>
</organism>
<comment type="catalytic activity">
    <reaction evidence="1">
        <text>S-ubiquitinyl-[E2 ubiquitin-conjugating enzyme]-L-cysteine + [acceptor protein]-L-lysine = [E2 ubiquitin-conjugating enzyme]-L-cysteine + N(6)-ubiquitinyl-[acceptor protein]-L-lysine.</text>
        <dbReference type="EC" id="2.3.2.27"/>
    </reaction>
</comment>
<feature type="transmembrane region" description="Helical" evidence="11">
    <location>
        <begin position="298"/>
        <end position="316"/>
    </location>
</feature>
<feature type="region of interest" description="Disordered" evidence="10">
    <location>
        <begin position="400"/>
        <end position="525"/>
    </location>
</feature>
<dbReference type="PRINTS" id="PR01217">
    <property type="entry name" value="PRICHEXTENSN"/>
</dbReference>